<name>A0ABX2AK39_9BACT</name>
<dbReference type="RefSeq" id="WP_172273952.1">
    <property type="nucleotide sequence ID" value="NZ_CASGMU010000002.1"/>
</dbReference>
<dbReference type="Proteomes" id="UP000714420">
    <property type="component" value="Unassembled WGS sequence"/>
</dbReference>
<sequence>MISSLACAQTQQWIRHGLSTVYIEMVAVRECACEVQCLLLMATMCPLQEKVRGTGDRGDTYNREPDKVVWKCTTCSDSGKCMFCRGLDRIR</sequence>
<gene>
    <name evidence="1" type="ORF">HPS56_03600</name>
</gene>
<keyword evidence="2" id="KW-1185">Reference proteome</keyword>
<reference evidence="1 2" key="1">
    <citation type="submission" date="2020-05" db="EMBL/GenBank/DDBJ databases">
        <title>Distinct polysaccharide utilization as determinants for interspecies competition between intestinal Prevotella spp.</title>
        <authorList>
            <person name="Galvez E.J.C."/>
            <person name="Iljazovic A."/>
            <person name="Strowig T."/>
        </authorList>
    </citation>
    <scope>NUCLEOTIDE SEQUENCE [LARGE SCALE GENOMIC DNA]</scope>
    <source>
        <strain evidence="1 2">PMUR</strain>
    </source>
</reference>
<comment type="caution">
    <text evidence="1">The sequence shown here is derived from an EMBL/GenBank/DDBJ whole genome shotgun (WGS) entry which is preliminary data.</text>
</comment>
<organism evidence="1 2">
    <name type="scientific">Xylanibacter muris</name>
    <dbReference type="NCBI Taxonomy" id="2736290"/>
    <lineage>
        <taxon>Bacteria</taxon>
        <taxon>Pseudomonadati</taxon>
        <taxon>Bacteroidota</taxon>
        <taxon>Bacteroidia</taxon>
        <taxon>Bacteroidales</taxon>
        <taxon>Prevotellaceae</taxon>
        <taxon>Xylanibacter</taxon>
    </lineage>
</organism>
<accession>A0ABX2AK39</accession>
<evidence type="ECO:0000313" key="2">
    <source>
        <dbReference type="Proteomes" id="UP000714420"/>
    </source>
</evidence>
<evidence type="ECO:0000313" key="1">
    <source>
        <dbReference type="EMBL" id="NPD91445.1"/>
    </source>
</evidence>
<proteinExistence type="predicted"/>
<evidence type="ECO:0008006" key="3">
    <source>
        <dbReference type="Google" id="ProtNLM"/>
    </source>
</evidence>
<dbReference type="EMBL" id="JABKKF010000002">
    <property type="protein sequence ID" value="NPD91445.1"/>
    <property type="molecule type" value="Genomic_DNA"/>
</dbReference>
<protein>
    <recommendedName>
        <fullName evidence="3">RanBP2-type domain-containing protein</fullName>
    </recommendedName>
</protein>